<keyword evidence="1" id="KW-0732">Signal</keyword>
<protein>
    <submittedName>
        <fullName evidence="2">Uncharacterized protein</fullName>
    </submittedName>
</protein>
<feature type="chain" id="PRO_5007892958" evidence="1">
    <location>
        <begin position="18"/>
        <end position="553"/>
    </location>
</feature>
<evidence type="ECO:0000313" key="2">
    <source>
        <dbReference type="EMBL" id="KZP03809.1"/>
    </source>
</evidence>
<proteinExistence type="predicted"/>
<dbReference type="EMBL" id="KV418000">
    <property type="protein sequence ID" value="KZP03809.1"/>
    <property type="molecule type" value="Genomic_DNA"/>
</dbReference>
<feature type="signal peptide" evidence="1">
    <location>
        <begin position="1"/>
        <end position="17"/>
    </location>
</feature>
<gene>
    <name evidence="2" type="ORF">FIBSPDRAFT_968679</name>
</gene>
<dbReference type="AlphaFoldDB" id="A0A167UCI7"/>
<accession>A0A167UCI7</accession>
<name>A0A167UCI7_9AGAM</name>
<organism evidence="2">
    <name type="scientific">Athelia psychrophila</name>
    <dbReference type="NCBI Taxonomy" id="1759441"/>
    <lineage>
        <taxon>Eukaryota</taxon>
        <taxon>Fungi</taxon>
        <taxon>Dikarya</taxon>
        <taxon>Basidiomycota</taxon>
        <taxon>Agaricomycotina</taxon>
        <taxon>Agaricomycetes</taxon>
        <taxon>Agaricomycetidae</taxon>
        <taxon>Atheliales</taxon>
        <taxon>Atheliaceae</taxon>
        <taxon>Athelia</taxon>
    </lineage>
</organism>
<evidence type="ECO:0000256" key="1">
    <source>
        <dbReference type="SAM" id="SignalP"/>
    </source>
</evidence>
<sequence length="553" mass="58536">MHFSALAILACALVATAAPAPAPGHDNSIISVVAPVTVEYALNGNTIKAGNDVLNGHGKRSLINIFAPVTISNILNCNDIEIANNILNGLAAELGCLVADLLITVLDIIDCHDSSRAHELLSQAAANASKVQKRHGDDALINVFAPVTVEYALNGNNIKTRNDVLNGHGKRGLINIFAPINISNILNCNNIEIANNILNGLALELGCLVAELLITVEDIIGCHDEASAHHLLSEAAANASKVQKRHDDGLINIFAPINISNILNCNNIEVANHILDGLAAELGCLVAELLITVQDIIGCHDESSAHKLLSEAAANASKVQKRHDDGLINIYAPINISNILNCNTIEIANDILNGLAAELGCLVAELLITVQDILGCHDASSAHHLLSEAAANASKVQKRHDDGLINIYAPITISNILNCNNIEIANNILNGLAAELGCLVAELLITVEDIIGCHDEARAHHLLSEAAANASKVQKRHDDSLINIFAPINISNILNCNNIEVANHILDGLALELGCLVAELLITVEDIIGCHDEHSAHKLLSKAADNVSHKDVL</sequence>
<reference evidence="2" key="1">
    <citation type="journal article" date="2016" name="Mol. Biol. Evol.">
        <title>Comparative Genomics of Early-Diverging Mushroom-Forming Fungi Provides Insights into the Origins of Lignocellulose Decay Capabilities.</title>
        <authorList>
            <person name="Nagy L.G."/>
            <person name="Riley R."/>
            <person name="Tritt A."/>
            <person name="Adam C."/>
            <person name="Daum C."/>
            <person name="Floudas D."/>
            <person name="Sun H."/>
            <person name="Yadav J.S."/>
            <person name="Pangilinan J."/>
            <person name="Larsson K.H."/>
            <person name="Matsuura K."/>
            <person name="Barry K."/>
            <person name="Labutti K."/>
            <person name="Kuo R."/>
            <person name="Ohm R.A."/>
            <person name="Bhattacharya S.S."/>
            <person name="Shirouzu T."/>
            <person name="Yoshinaga Y."/>
            <person name="Martin F.M."/>
            <person name="Grigoriev I.V."/>
            <person name="Hibbett D.S."/>
        </authorList>
    </citation>
    <scope>NUCLEOTIDE SEQUENCE [LARGE SCALE GENOMIC DNA]</scope>
    <source>
        <strain evidence="2">CBS 109695</strain>
    </source>
</reference>